<feature type="transmembrane region" description="Helical" evidence="1">
    <location>
        <begin position="20"/>
        <end position="46"/>
    </location>
</feature>
<dbReference type="OrthoDB" id="2641762at2759"/>
<feature type="transmembrane region" description="Helical" evidence="1">
    <location>
        <begin position="180"/>
        <end position="200"/>
    </location>
</feature>
<dbReference type="AlphaFoldDB" id="A0A0C9VVH9"/>
<keyword evidence="1" id="KW-0472">Membrane</keyword>
<feature type="transmembrane region" description="Helical" evidence="1">
    <location>
        <begin position="110"/>
        <end position="129"/>
    </location>
</feature>
<evidence type="ECO:0000256" key="1">
    <source>
        <dbReference type="SAM" id="Phobius"/>
    </source>
</evidence>
<accession>A0A0C9VVH9</accession>
<reference evidence="2 3" key="1">
    <citation type="submission" date="2014-04" db="EMBL/GenBank/DDBJ databases">
        <title>Evolutionary Origins and Diversification of the Mycorrhizal Mutualists.</title>
        <authorList>
            <consortium name="DOE Joint Genome Institute"/>
            <consortium name="Mycorrhizal Genomics Consortium"/>
            <person name="Kohler A."/>
            <person name="Kuo A."/>
            <person name="Nagy L.G."/>
            <person name="Floudas D."/>
            <person name="Copeland A."/>
            <person name="Barry K.W."/>
            <person name="Cichocki N."/>
            <person name="Veneault-Fourrey C."/>
            <person name="LaButti K."/>
            <person name="Lindquist E.A."/>
            <person name="Lipzen A."/>
            <person name="Lundell T."/>
            <person name="Morin E."/>
            <person name="Murat C."/>
            <person name="Riley R."/>
            <person name="Ohm R."/>
            <person name="Sun H."/>
            <person name="Tunlid A."/>
            <person name="Henrissat B."/>
            <person name="Grigoriev I.V."/>
            <person name="Hibbett D.S."/>
            <person name="Martin F."/>
        </authorList>
    </citation>
    <scope>NUCLEOTIDE SEQUENCE [LARGE SCALE GENOMIC DNA]</scope>
    <source>
        <strain evidence="2 3">MD-312</strain>
    </source>
</reference>
<feature type="transmembrane region" description="Helical" evidence="1">
    <location>
        <begin position="141"/>
        <end position="168"/>
    </location>
</feature>
<sequence>MASSYAPNESSSSIFAEETWLQGALLSCIFFGIEITLAAMSFYSIFKQMGRSNRRRNISFLVFIFMLFALTTAAQGLSAQFIQMGFITNRDYPGGPSQFFSGEYSTPSNLASTILLVCANWLMECLLVWRCKVICSSSEGLLWPIMIVPCLLLIGTFVTGSLFLHHIIHSAPPTNYTLAYSGTSLILNVTATAIIAGRLLMHRRRVTKLFGPGHGSHYSSIAAMIIESASLYSGFLLLVIVPFAINSSVSNIFQQLIAQVQSISSLLIIFRIAQGKGWTAATGKAIASSQLNTLTSRGAMPGRHENDYHLQLKAISADSQEAFIQKKVDEALARLNSSSEVVREDSAV</sequence>
<protein>
    <submittedName>
        <fullName evidence="2">Unplaced genomic scaffold scaffold_23, whole genome shotgun sequence</fullName>
    </submittedName>
</protein>
<dbReference type="HOGENOM" id="CLU_044614_0_1_1"/>
<keyword evidence="3" id="KW-1185">Reference proteome</keyword>
<feature type="transmembrane region" description="Helical" evidence="1">
    <location>
        <begin position="221"/>
        <end position="245"/>
    </location>
</feature>
<feature type="transmembrane region" description="Helical" evidence="1">
    <location>
        <begin position="58"/>
        <end position="82"/>
    </location>
</feature>
<gene>
    <name evidence="2" type="ORF">HYDPIDRAFT_95146</name>
</gene>
<proteinExistence type="predicted"/>
<dbReference type="Proteomes" id="UP000053820">
    <property type="component" value="Unassembled WGS sequence"/>
</dbReference>
<keyword evidence="1" id="KW-1133">Transmembrane helix</keyword>
<dbReference type="EMBL" id="KN839857">
    <property type="protein sequence ID" value="KIJ62105.1"/>
    <property type="molecule type" value="Genomic_DNA"/>
</dbReference>
<keyword evidence="1" id="KW-0812">Transmembrane</keyword>
<evidence type="ECO:0000313" key="3">
    <source>
        <dbReference type="Proteomes" id="UP000053820"/>
    </source>
</evidence>
<name>A0A0C9VVH9_9AGAM</name>
<organism evidence="2 3">
    <name type="scientific">Hydnomerulius pinastri MD-312</name>
    <dbReference type="NCBI Taxonomy" id="994086"/>
    <lineage>
        <taxon>Eukaryota</taxon>
        <taxon>Fungi</taxon>
        <taxon>Dikarya</taxon>
        <taxon>Basidiomycota</taxon>
        <taxon>Agaricomycotina</taxon>
        <taxon>Agaricomycetes</taxon>
        <taxon>Agaricomycetidae</taxon>
        <taxon>Boletales</taxon>
        <taxon>Boletales incertae sedis</taxon>
        <taxon>Leucogyrophana</taxon>
    </lineage>
</organism>
<evidence type="ECO:0000313" key="2">
    <source>
        <dbReference type="EMBL" id="KIJ62105.1"/>
    </source>
</evidence>